<name>A0A9D1KE68_9BACT</name>
<dbReference type="EMBL" id="DVKT01000058">
    <property type="protein sequence ID" value="HIT39896.1"/>
    <property type="molecule type" value="Genomic_DNA"/>
</dbReference>
<dbReference type="AlphaFoldDB" id="A0A9D1KE68"/>
<feature type="chain" id="PRO_5039183665" evidence="1">
    <location>
        <begin position="21"/>
        <end position="302"/>
    </location>
</feature>
<comment type="caution">
    <text evidence="2">The sequence shown here is derived from an EMBL/GenBank/DDBJ whole genome shotgun (WGS) entry which is preliminary data.</text>
</comment>
<evidence type="ECO:0000313" key="3">
    <source>
        <dbReference type="Proteomes" id="UP000886722"/>
    </source>
</evidence>
<evidence type="ECO:0000256" key="1">
    <source>
        <dbReference type="SAM" id="SignalP"/>
    </source>
</evidence>
<reference evidence="2" key="2">
    <citation type="journal article" date="2021" name="PeerJ">
        <title>Extensive microbial diversity within the chicken gut microbiome revealed by metagenomics and culture.</title>
        <authorList>
            <person name="Gilroy R."/>
            <person name="Ravi A."/>
            <person name="Getino M."/>
            <person name="Pursley I."/>
            <person name="Horton D.L."/>
            <person name="Alikhan N.F."/>
            <person name="Baker D."/>
            <person name="Gharbi K."/>
            <person name="Hall N."/>
            <person name="Watson M."/>
            <person name="Adriaenssens E.M."/>
            <person name="Foster-Nyarko E."/>
            <person name="Jarju S."/>
            <person name="Secka A."/>
            <person name="Antonio M."/>
            <person name="Oren A."/>
            <person name="Chaudhuri R.R."/>
            <person name="La Ragione R."/>
            <person name="Hildebrand F."/>
            <person name="Pallen M.J."/>
        </authorList>
    </citation>
    <scope>NUCLEOTIDE SEQUENCE</scope>
    <source>
        <strain evidence="2">21143</strain>
    </source>
</reference>
<feature type="signal peptide" evidence="1">
    <location>
        <begin position="1"/>
        <end position="20"/>
    </location>
</feature>
<dbReference type="InterPro" id="IPR007433">
    <property type="entry name" value="DUF481"/>
</dbReference>
<keyword evidence="1" id="KW-0732">Signal</keyword>
<organism evidence="2 3">
    <name type="scientific">Candidatus Caccoplasma intestinavium</name>
    <dbReference type="NCBI Taxonomy" id="2840716"/>
    <lineage>
        <taxon>Bacteria</taxon>
        <taxon>Pseudomonadati</taxon>
        <taxon>Bacteroidota</taxon>
        <taxon>Bacteroidia</taxon>
        <taxon>Bacteroidales</taxon>
        <taxon>Bacteroidaceae</taxon>
        <taxon>Bacteroidaceae incertae sedis</taxon>
        <taxon>Candidatus Caccoplasma</taxon>
    </lineage>
</organism>
<proteinExistence type="predicted"/>
<accession>A0A9D1KE68</accession>
<reference evidence="2" key="1">
    <citation type="submission" date="2020-10" db="EMBL/GenBank/DDBJ databases">
        <authorList>
            <person name="Gilroy R."/>
        </authorList>
    </citation>
    <scope>NUCLEOTIDE SEQUENCE</scope>
    <source>
        <strain evidence="2">21143</strain>
    </source>
</reference>
<dbReference type="Proteomes" id="UP000886722">
    <property type="component" value="Unassembled WGS sequence"/>
</dbReference>
<sequence length="302" mass="34026">MKKRILLAALSILAVTGASAQEKLETPWTKAGFVGLKFTQSSFTNWASGGENALALDAQFTYQADYKYEKHLWQNRVEFNYGFNQTGDAPLKKTTDKIYLNSNYGFQIQKSLYLSAFLTYQSQFSNGYKYGSDNERTFVSRFMAPGYISAGLGITWTPAPIVTAVFTPVTWKGTFVLDDELARSGSFGVKDGNKVLNEMGANLKVELNYDIMKNVNLYSRLNLFTDYMRGKEAKNIDVSWDVQLNMTINKWLSASVSTNLVYDNDIKFAYDKKDSQGNIIGEGKCSKIQFKEVLAIGLQYNF</sequence>
<dbReference type="Pfam" id="PF11276">
    <property type="entry name" value="DUF3078"/>
    <property type="match status" value="1"/>
</dbReference>
<protein>
    <submittedName>
        <fullName evidence="2">DUF3078 domain-containing protein</fullName>
    </submittedName>
</protein>
<dbReference type="InterPro" id="IPR021428">
    <property type="entry name" value="DUF3078"/>
</dbReference>
<dbReference type="Pfam" id="PF04338">
    <property type="entry name" value="DUF481"/>
    <property type="match status" value="1"/>
</dbReference>
<evidence type="ECO:0000313" key="2">
    <source>
        <dbReference type="EMBL" id="HIT39896.1"/>
    </source>
</evidence>
<gene>
    <name evidence="2" type="ORF">IAD06_07660</name>
</gene>